<evidence type="ECO:0000313" key="3">
    <source>
        <dbReference type="Proteomes" id="UP000245697"/>
    </source>
</evidence>
<feature type="compositionally biased region" description="Basic and acidic residues" evidence="1">
    <location>
        <begin position="41"/>
        <end position="56"/>
    </location>
</feature>
<keyword evidence="3" id="KW-1185">Reference proteome</keyword>
<sequence length="56" mass="6227">MSKSVDQEQQQAAIREAKRHGMSASEAGVSQGASKQREHHTKQERQHEETPRGGKS</sequence>
<feature type="region of interest" description="Disordered" evidence="1">
    <location>
        <begin position="1"/>
        <end position="56"/>
    </location>
</feature>
<proteinExistence type="predicted"/>
<reference evidence="2 3" key="1">
    <citation type="submission" date="2018-05" db="EMBL/GenBank/DDBJ databases">
        <title>Genomic Encyclopedia of Archaeal and Bacterial Type Strains, Phase II (KMG-II): from individual species to whole genera.</title>
        <authorList>
            <person name="Goeker M."/>
        </authorList>
    </citation>
    <scope>NUCLEOTIDE SEQUENCE [LARGE SCALE GENOMIC DNA]</scope>
    <source>
        <strain evidence="2 3">DSM 45184</strain>
    </source>
</reference>
<organism evidence="2 3">
    <name type="scientific">Actinoplanes xinjiangensis</name>
    <dbReference type="NCBI Taxonomy" id="512350"/>
    <lineage>
        <taxon>Bacteria</taxon>
        <taxon>Bacillati</taxon>
        <taxon>Actinomycetota</taxon>
        <taxon>Actinomycetes</taxon>
        <taxon>Micromonosporales</taxon>
        <taxon>Micromonosporaceae</taxon>
        <taxon>Actinoplanes</taxon>
    </lineage>
</organism>
<evidence type="ECO:0000313" key="2">
    <source>
        <dbReference type="EMBL" id="PWK43432.1"/>
    </source>
</evidence>
<comment type="caution">
    <text evidence="2">The sequence shown here is derived from an EMBL/GenBank/DDBJ whole genome shotgun (WGS) entry which is preliminary data.</text>
</comment>
<accession>A0A316FT04</accession>
<dbReference type="AlphaFoldDB" id="A0A316FT04"/>
<dbReference type="Proteomes" id="UP000245697">
    <property type="component" value="Unassembled WGS sequence"/>
</dbReference>
<feature type="compositionally biased region" description="Polar residues" evidence="1">
    <location>
        <begin position="1"/>
        <end position="12"/>
    </location>
</feature>
<dbReference type="RefSeq" id="WP_158319386.1">
    <property type="nucleotide sequence ID" value="NZ_BONA01000063.1"/>
</dbReference>
<protein>
    <submittedName>
        <fullName evidence="2">Uncharacterized protein</fullName>
    </submittedName>
</protein>
<name>A0A316FT04_9ACTN</name>
<dbReference type="EMBL" id="QGGR01000013">
    <property type="protein sequence ID" value="PWK43432.1"/>
    <property type="molecule type" value="Genomic_DNA"/>
</dbReference>
<gene>
    <name evidence="2" type="ORF">BC793_113114</name>
</gene>
<evidence type="ECO:0000256" key="1">
    <source>
        <dbReference type="SAM" id="MobiDB-lite"/>
    </source>
</evidence>